<name>A0A330LYM0_9GAMM</name>
<reference evidence="2" key="1">
    <citation type="submission" date="2018-06" db="EMBL/GenBank/DDBJ databases">
        <authorList>
            <person name="Cea G.-C."/>
            <person name="William W."/>
        </authorList>
    </citation>
    <scope>NUCLEOTIDE SEQUENCE [LARGE SCALE GENOMIC DNA]</scope>
    <source>
        <strain evidence="2">DB21MT-2</strain>
    </source>
</reference>
<evidence type="ECO:0000313" key="2">
    <source>
        <dbReference type="Proteomes" id="UP000250123"/>
    </source>
</evidence>
<evidence type="ECO:0000313" key="1">
    <source>
        <dbReference type="EMBL" id="SQH75376.1"/>
    </source>
</evidence>
<accession>A0A330LYM0</accession>
<organism evidence="1 2">
    <name type="scientific">Shewanella benthica</name>
    <dbReference type="NCBI Taxonomy" id="43661"/>
    <lineage>
        <taxon>Bacteria</taxon>
        <taxon>Pseudomonadati</taxon>
        <taxon>Pseudomonadota</taxon>
        <taxon>Gammaproteobacteria</taxon>
        <taxon>Alteromonadales</taxon>
        <taxon>Shewanellaceae</taxon>
        <taxon>Shewanella</taxon>
    </lineage>
</organism>
<dbReference type="EMBL" id="LS483452">
    <property type="protein sequence ID" value="SQH75376.1"/>
    <property type="molecule type" value="Genomic_DNA"/>
</dbReference>
<gene>
    <name evidence="1" type="ORF">SHEWBE_1410</name>
</gene>
<dbReference type="KEGG" id="sbk:SHEWBE_1410"/>
<protein>
    <submittedName>
        <fullName evidence="1">Uncharacterized protein</fullName>
    </submittedName>
</protein>
<proteinExistence type="predicted"/>
<dbReference type="AlphaFoldDB" id="A0A330LYM0"/>
<sequence>MANYHKTGQTSWHLSDNVTVKGEQVLYFAYPLEHVWQT</sequence>
<dbReference type="Proteomes" id="UP000250123">
    <property type="component" value="Chromosome SHEWBE"/>
</dbReference>